<gene>
    <name evidence="1" type="ORF">ETB97_006795</name>
</gene>
<comment type="caution">
    <text evidence="1">The sequence shown here is derived from an EMBL/GenBank/DDBJ whole genome shotgun (WGS) entry which is preliminary data.</text>
</comment>
<accession>A0A8H6AE32</accession>
<name>A0A8H6AE32_PETAA</name>
<dbReference type="AlphaFoldDB" id="A0A8H6AE32"/>
<reference evidence="1 2" key="1">
    <citation type="submission" date="2019-04" db="EMBL/GenBank/DDBJ databases">
        <title>Aspergillus burnettii sp. nov., novel species from soil in southeast Queensland.</title>
        <authorList>
            <person name="Gilchrist C.L.M."/>
            <person name="Pitt J.I."/>
            <person name="Lange L."/>
            <person name="Lacey H.J."/>
            <person name="Vuong D."/>
            <person name="Midgley D.J."/>
            <person name="Greenfield P."/>
            <person name="Bradbury M."/>
            <person name="Lacey E."/>
            <person name="Busk P.K."/>
            <person name="Pilgaard B."/>
            <person name="Chooi Y.H."/>
            <person name="Piggott A.M."/>
        </authorList>
    </citation>
    <scope>NUCLEOTIDE SEQUENCE [LARGE SCALE GENOMIC DNA]</scope>
    <source>
        <strain evidence="1 2">FRR 5400</strain>
    </source>
</reference>
<protein>
    <submittedName>
        <fullName evidence="1">Uncharacterized protein</fullName>
    </submittedName>
</protein>
<proteinExistence type="predicted"/>
<dbReference type="Proteomes" id="UP000541154">
    <property type="component" value="Unassembled WGS sequence"/>
</dbReference>
<evidence type="ECO:0000313" key="1">
    <source>
        <dbReference type="EMBL" id="KAF5866951.1"/>
    </source>
</evidence>
<keyword evidence="2" id="KW-1185">Reference proteome</keyword>
<organism evidence="1 2">
    <name type="scientific">Petromyces alliaceus</name>
    <name type="common">Aspergillus alliaceus</name>
    <dbReference type="NCBI Taxonomy" id="209559"/>
    <lineage>
        <taxon>Eukaryota</taxon>
        <taxon>Fungi</taxon>
        <taxon>Dikarya</taxon>
        <taxon>Ascomycota</taxon>
        <taxon>Pezizomycotina</taxon>
        <taxon>Eurotiomycetes</taxon>
        <taxon>Eurotiomycetidae</taxon>
        <taxon>Eurotiales</taxon>
        <taxon>Aspergillaceae</taxon>
        <taxon>Aspergillus</taxon>
        <taxon>Aspergillus subgen. Circumdati</taxon>
    </lineage>
</organism>
<dbReference type="EMBL" id="SPNV01000003">
    <property type="protein sequence ID" value="KAF5866951.1"/>
    <property type="molecule type" value="Genomic_DNA"/>
</dbReference>
<sequence>MDLLISRMVKPLIQAGTSCRTGLFPSDHLRGMGRGLPANPAAPIPAPFAVPLLPTGTPGALCLPLLGAVFPAFPVHVTNAVHANNLLASTQLVEVPADVWFTPVRARTPWCYQAFHPGQVDPTASLFCPNMSTEYQDNILATIIQGLPGSGKTSFLALLRLIFLLRTSTLYSGRGLIHQDGDAAAGAGVVLINYPWNLQPKAFSVKYHVQRTRPLTHEGVFCQKTDAFEPSTLRSNSLSNVGLGPALWSF</sequence>
<evidence type="ECO:0000313" key="2">
    <source>
        <dbReference type="Proteomes" id="UP000541154"/>
    </source>
</evidence>